<dbReference type="Proteomes" id="UP000315369">
    <property type="component" value="Unassembled WGS sequence"/>
</dbReference>
<evidence type="ECO:0000256" key="6">
    <source>
        <dbReference type="ARBA" id="ARBA00022741"/>
    </source>
</evidence>
<dbReference type="SUPFAM" id="SSF47384">
    <property type="entry name" value="Homodimeric domain of signal transducing histidine kinase"/>
    <property type="match status" value="1"/>
</dbReference>
<organism evidence="11 12">
    <name type="scientific">Myxococcus llanfairpwllgwyngyllgogerychwyrndrobwllllantysiliogogogochensis</name>
    <dbReference type="NCBI Taxonomy" id="2590453"/>
    <lineage>
        <taxon>Bacteria</taxon>
        <taxon>Pseudomonadati</taxon>
        <taxon>Myxococcota</taxon>
        <taxon>Myxococcia</taxon>
        <taxon>Myxococcales</taxon>
        <taxon>Cystobacterineae</taxon>
        <taxon>Myxococcaceae</taxon>
        <taxon>Myxococcus</taxon>
    </lineage>
</organism>
<dbReference type="GO" id="GO:0005524">
    <property type="term" value="F:ATP binding"/>
    <property type="evidence" value="ECO:0007669"/>
    <property type="project" value="UniProtKB-KW"/>
</dbReference>
<protein>
    <recommendedName>
        <fullName evidence="3">histidine kinase</fullName>
        <ecNumber evidence="3">2.7.13.3</ecNumber>
    </recommendedName>
</protein>
<comment type="catalytic activity">
    <reaction evidence="1">
        <text>ATP + protein L-histidine = ADP + protein N-phospho-L-histidine.</text>
        <dbReference type="EC" id="2.7.13.3"/>
    </reaction>
</comment>
<feature type="domain" description="HAMP" evidence="10">
    <location>
        <begin position="25"/>
        <end position="77"/>
    </location>
</feature>
<dbReference type="GO" id="GO:0005886">
    <property type="term" value="C:plasma membrane"/>
    <property type="evidence" value="ECO:0007669"/>
    <property type="project" value="TreeGrafter"/>
</dbReference>
<dbReference type="InterPro" id="IPR050428">
    <property type="entry name" value="TCS_sensor_his_kinase"/>
</dbReference>
<dbReference type="PANTHER" id="PTHR45436">
    <property type="entry name" value="SENSOR HISTIDINE KINASE YKOH"/>
    <property type="match status" value="1"/>
</dbReference>
<keyword evidence="5" id="KW-0808">Transferase</keyword>
<keyword evidence="4" id="KW-0597">Phosphoprotein</keyword>
<dbReference type="InterPro" id="IPR003661">
    <property type="entry name" value="HisK_dim/P_dom"/>
</dbReference>
<keyword evidence="9" id="KW-0902">Two-component regulatory system</keyword>
<feature type="non-terminal residue" evidence="11">
    <location>
        <position position="161"/>
    </location>
</feature>
<keyword evidence="8" id="KW-0067">ATP-binding</keyword>
<keyword evidence="6" id="KW-0547">Nucleotide-binding</keyword>
<feature type="non-terminal residue" evidence="11">
    <location>
        <position position="1"/>
    </location>
</feature>
<dbReference type="PROSITE" id="PS50885">
    <property type="entry name" value="HAMP"/>
    <property type="match status" value="1"/>
</dbReference>
<evidence type="ECO:0000256" key="1">
    <source>
        <dbReference type="ARBA" id="ARBA00000085"/>
    </source>
</evidence>
<evidence type="ECO:0000256" key="3">
    <source>
        <dbReference type="ARBA" id="ARBA00012438"/>
    </source>
</evidence>
<keyword evidence="12" id="KW-1185">Reference proteome</keyword>
<dbReference type="EMBL" id="VIFM01000709">
    <property type="protein sequence ID" value="TQF08392.1"/>
    <property type="molecule type" value="Genomic_DNA"/>
</dbReference>
<proteinExistence type="predicted"/>
<comment type="caution">
    <text evidence="11">The sequence shown here is derived from an EMBL/GenBank/DDBJ whole genome shotgun (WGS) entry which is preliminary data.</text>
</comment>
<dbReference type="PANTHER" id="PTHR45436:SF14">
    <property type="entry name" value="SENSOR PROTEIN QSEC"/>
    <property type="match status" value="1"/>
</dbReference>
<evidence type="ECO:0000259" key="10">
    <source>
        <dbReference type="PROSITE" id="PS50885"/>
    </source>
</evidence>
<dbReference type="GO" id="GO:0000155">
    <property type="term" value="F:phosphorelay sensor kinase activity"/>
    <property type="evidence" value="ECO:0007669"/>
    <property type="project" value="InterPro"/>
</dbReference>
<sequence length="161" mass="17591">LALRTAGPIALLAPLLALAVWWAVSGSLAPVERVRRQLAKRQADDLSPVNAGALPDEVRPMVDELNLLFERVRQAFEAQQHFVADAAHELRSPLTRIRMGLELMQGSTPSPAFRSEILRNIAELDQLVDEILLASRLDAREADVGTVESIELLGLAAEEVA</sequence>
<dbReference type="AlphaFoldDB" id="A0A540WHB9"/>
<evidence type="ECO:0000256" key="2">
    <source>
        <dbReference type="ARBA" id="ARBA00004141"/>
    </source>
</evidence>
<evidence type="ECO:0000256" key="5">
    <source>
        <dbReference type="ARBA" id="ARBA00022679"/>
    </source>
</evidence>
<dbReference type="Pfam" id="PF00512">
    <property type="entry name" value="HisKA"/>
    <property type="match status" value="1"/>
</dbReference>
<reference evidence="11 12" key="1">
    <citation type="submission" date="2019-06" db="EMBL/GenBank/DDBJ databases">
        <authorList>
            <person name="Livingstone P."/>
            <person name="Whitworth D."/>
        </authorList>
    </citation>
    <scope>NUCLEOTIDE SEQUENCE [LARGE SCALE GENOMIC DNA]</scope>
    <source>
        <strain evidence="11 12">AM401</strain>
    </source>
</reference>
<dbReference type="SMART" id="SM00388">
    <property type="entry name" value="HisKA"/>
    <property type="match status" value="1"/>
</dbReference>
<dbReference type="Gene3D" id="1.10.287.130">
    <property type="match status" value="1"/>
</dbReference>
<dbReference type="InterPro" id="IPR003660">
    <property type="entry name" value="HAMP_dom"/>
</dbReference>
<name>A0A540WHB9_9BACT</name>
<dbReference type="InterPro" id="IPR036097">
    <property type="entry name" value="HisK_dim/P_sf"/>
</dbReference>
<evidence type="ECO:0000256" key="7">
    <source>
        <dbReference type="ARBA" id="ARBA00022777"/>
    </source>
</evidence>
<accession>A0A540WHB9</accession>
<evidence type="ECO:0000313" key="12">
    <source>
        <dbReference type="Proteomes" id="UP000315369"/>
    </source>
</evidence>
<keyword evidence="7 11" id="KW-0418">Kinase</keyword>
<dbReference type="EC" id="2.7.13.3" evidence="3"/>
<dbReference type="CDD" id="cd00082">
    <property type="entry name" value="HisKA"/>
    <property type="match status" value="1"/>
</dbReference>
<comment type="subcellular location">
    <subcellularLocation>
        <location evidence="2">Membrane</location>
        <topology evidence="2">Multi-pass membrane protein</topology>
    </subcellularLocation>
</comment>
<evidence type="ECO:0000256" key="8">
    <source>
        <dbReference type="ARBA" id="ARBA00022840"/>
    </source>
</evidence>
<evidence type="ECO:0000256" key="4">
    <source>
        <dbReference type="ARBA" id="ARBA00022553"/>
    </source>
</evidence>
<evidence type="ECO:0000256" key="9">
    <source>
        <dbReference type="ARBA" id="ARBA00023012"/>
    </source>
</evidence>
<evidence type="ECO:0000313" key="11">
    <source>
        <dbReference type="EMBL" id="TQF08392.1"/>
    </source>
</evidence>
<gene>
    <name evidence="11" type="ORF">FJV41_50165</name>
</gene>